<dbReference type="InterPro" id="IPR050605">
    <property type="entry name" value="Olfactomedin-like_domain"/>
</dbReference>
<comment type="subcellular location">
    <subcellularLocation>
        <location evidence="1">Secreted</location>
    </subcellularLocation>
</comment>
<keyword evidence="2" id="KW-0964">Secreted</keyword>
<evidence type="ECO:0000259" key="4">
    <source>
        <dbReference type="PROSITE" id="PS50835"/>
    </source>
</evidence>
<feature type="domain" description="Ig-like" evidence="4">
    <location>
        <begin position="1"/>
        <end position="75"/>
    </location>
</feature>
<dbReference type="PROSITE" id="PS51132">
    <property type="entry name" value="OLF"/>
    <property type="match status" value="1"/>
</dbReference>
<proteinExistence type="predicted"/>
<organism evidence="6 7">
    <name type="scientific">Ladona fulva</name>
    <name type="common">Scarce chaser dragonfly</name>
    <name type="synonym">Libellula fulva</name>
    <dbReference type="NCBI Taxonomy" id="123851"/>
    <lineage>
        <taxon>Eukaryota</taxon>
        <taxon>Metazoa</taxon>
        <taxon>Ecdysozoa</taxon>
        <taxon>Arthropoda</taxon>
        <taxon>Hexapoda</taxon>
        <taxon>Insecta</taxon>
        <taxon>Pterygota</taxon>
        <taxon>Palaeoptera</taxon>
        <taxon>Odonata</taxon>
        <taxon>Epiprocta</taxon>
        <taxon>Anisoptera</taxon>
        <taxon>Libelluloidea</taxon>
        <taxon>Libellulidae</taxon>
        <taxon>Ladona</taxon>
    </lineage>
</organism>
<dbReference type="InterPro" id="IPR007110">
    <property type="entry name" value="Ig-like_dom"/>
</dbReference>
<dbReference type="GO" id="GO:0005615">
    <property type="term" value="C:extracellular space"/>
    <property type="evidence" value="ECO:0007669"/>
    <property type="project" value="TreeGrafter"/>
</dbReference>
<protein>
    <recommendedName>
        <fullName evidence="8">Olfactomedin-like domain-containing protein</fullName>
    </recommendedName>
</protein>
<dbReference type="Pfam" id="PF13927">
    <property type="entry name" value="Ig_3"/>
    <property type="match status" value="1"/>
</dbReference>
<evidence type="ECO:0000313" key="7">
    <source>
        <dbReference type="Proteomes" id="UP000792457"/>
    </source>
</evidence>
<dbReference type="Gene3D" id="2.60.40.10">
    <property type="entry name" value="Immunoglobulins"/>
    <property type="match status" value="1"/>
</dbReference>
<accession>A0A8K0K7A1</accession>
<dbReference type="OrthoDB" id="8626508at2759"/>
<dbReference type="PANTHER" id="PTHR23192">
    <property type="entry name" value="OLFACTOMEDIN-RELATED"/>
    <property type="match status" value="1"/>
</dbReference>
<evidence type="ECO:0008006" key="8">
    <source>
        <dbReference type="Google" id="ProtNLM"/>
    </source>
</evidence>
<sequence length="457" mass="51860">MVGVINGSMAVLECEVEAFPEAVKYWERADGRIVDAGGRYWIRNEEYDTYKIKMQLNITKVGPKDYGRYHCIAKNELGLTKGVFTLFEIDPNLATPPPLQTSISGGQGVVVYGERPPDQVTLEDLCPSPPPCPNCSAPKELKCREGGISLFDLLGRMEIRPFGNETFPGLPNRTLDCVLYAVGKPVYLRYTDSTYGGWMRDPTPRSDTDSDKFWVTKEGDNHHLYEYANKTMFRKDIPSKNYTLQPGFKGNSHVVYNGSFYYNQLNQSKVIRFDLTTEAYAGVEAPLAPHNGGGANYLYTTEYNYLDFSTDENGLWVIYGLPPPSNNTVVMKLDAVTLKREYMWNISIDHHKVGEMFVVCGVLYAVDSVTETNTKIRFALDLYKNMLLDVNLPFTNPFRRTTMIGYNSRNKELYTWDKGNQLTYPVRYNEIGYNTTKEDKGEPEANAQVQTGYDVYS</sequence>
<gene>
    <name evidence="6" type="ORF">J437_LFUL001065</name>
</gene>
<feature type="domain" description="Olfactomedin-like" evidence="5">
    <location>
        <begin position="176"/>
        <end position="430"/>
    </location>
</feature>
<dbReference type="Proteomes" id="UP000792457">
    <property type="component" value="Unassembled WGS sequence"/>
</dbReference>
<evidence type="ECO:0000313" key="6">
    <source>
        <dbReference type="EMBL" id="KAG8229193.1"/>
    </source>
</evidence>
<dbReference type="EMBL" id="KZ308415">
    <property type="protein sequence ID" value="KAG8229193.1"/>
    <property type="molecule type" value="Genomic_DNA"/>
</dbReference>
<dbReference type="PROSITE" id="PS50835">
    <property type="entry name" value="IG_LIKE"/>
    <property type="match status" value="1"/>
</dbReference>
<dbReference type="PANTHER" id="PTHR23192:SF85">
    <property type="entry name" value="GLIOMEDIN"/>
    <property type="match status" value="1"/>
</dbReference>
<dbReference type="InterPro" id="IPR036179">
    <property type="entry name" value="Ig-like_dom_sf"/>
</dbReference>
<keyword evidence="7" id="KW-1185">Reference proteome</keyword>
<evidence type="ECO:0000256" key="1">
    <source>
        <dbReference type="ARBA" id="ARBA00004613"/>
    </source>
</evidence>
<evidence type="ECO:0000259" key="5">
    <source>
        <dbReference type="PROSITE" id="PS51132"/>
    </source>
</evidence>
<reference evidence="6" key="1">
    <citation type="submission" date="2013-04" db="EMBL/GenBank/DDBJ databases">
        <authorList>
            <person name="Qu J."/>
            <person name="Murali S.C."/>
            <person name="Bandaranaike D."/>
            <person name="Bellair M."/>
            <person name="Blankenburg K."/>
            <person name="Chao H."/>
            <person name="Dinh H."/>
            <person name="Doddapaneni H."/>
            <person name="Downs B."/>
            <person name="Dugan-Rocha S."/>
            <person name="Elkadiri S."/>
            <person name="Gnanaolivu R.D."/>
            <person name="Hernandez B."/>
            <person name="Javaid M."/>
            <person name="Jayaseelan J.C."/>
            <person name="Lee S."/>
            <person name="Li M."/>
            <person name="Ming W."/>
            <person name="Munidasa M."/>
            <person name="Muniz J."/>
            <person name="Nguyen L."/>
            <person name="Ongeri F."/>
            <person name="Osuji N."/>
            <person name="Pu L.-L."/>
            <person name="Puazo M."/>
            <person name="Qu C."/>
            <person name="Quiroz J."/>
            <person name="Raj R."/>
            <person name="Weissenberger G."/>
            <person name="Xin Y."/>
            <person name="Zou X."/>
            <person name="Han Y."/>
            <person name="Richards S."/>
            <person name="Worley K."/>
            <person name="Muzny D."/>
            <person name="Gibbs R."/>
        </authorList>
    </citation>
    <scope>NUCLEOTIDE SEQUENCE</scope>
    <source>
        <strain evidence="6">Sampled in the wild</strain>
    </source>
</reference>
<comment type="caution">
    <text evidence="3">Lacks conserved residue(s) required for the propagation of feature annotation.</text>
</comment>
<dbReference type="SUPFAM" id="SSF48726">
    <property type="entry name" value="Immunoglobulin"/>
    <property type="match status" value="1"/>
</dbReference>
<dbReference type="SMART" id="SM00284">
    <property type="entry name" value="OLF"/>
    <property type="match status" value="1"/>
</dbReference>
<dbReference type="InterPro" id="IPR013783">
    <property type="entry name" value="Ig-like_fold"/>
</dbReference>
<dbReference type="Pfam" id="PF02191">
    <property type="entry name" value="OLF"/>
    <property type="match status" value="1"/>
</dbReference>
<dbReference type="AlphaFoldDB" id="A0A8K0K7A1"/>
<name>A0A8K0K7A1_LADFU</name>
<dbReference type="CDD" id="cd00096">
    <property type="entry name" value="Ig"/>
    <property type="match status" value="1"/>
</dbReference>
<dbReference type="InterPro" id="IPR003112">
    <property type="entry name" value="Olfac-like_dom"/>
</dbReference>
<dbReference type="GO" id="GO:0007165">
    <property type="term" value="P:signal transduction"/>
    <property type="evidence" value="ECO:0007669"/>
    <property type="project" value="TreeGrafter"/>
</dbReference>
<dbReference type="SMART" id="SM00408">
    <property type="entry name" value="IGc2"/>
    <property type="match status" value="1"/>
</dbReference>
<evidence type="ECO:0000256" key="3">
    <source>
        <dbReference type="PROSITE-ProRule" id="PRU00446"/>
    </source>
</evidence>
<comment type="caution">
    <text evidence="6">The sequence shown here is derived from an EMBL/GenBank/DDBJ whole genome shotgun (WGS) entry which is preliminary data.</text>
</comment>
<dbReference type="InterPro" id="IPR003598">
    <property type="entry name" value="Ig_sub2"/>
</dbReference>
<reference evidence="6" key="2">
    <citation type="submission" date="2017-10" db="EMBL/GenBank/DDBJ databases">
        <title>Ladona fulva Genome sequencing and assembly.</title>
        <authorList>
            <person name="Murali S."/>
            <person name="Richards S."/>
            <person name="Bandaranaike D."/>
            <person name="Bellair M."/>
            <person name="Blankenburg K."/>
            <person name="Chao H."/>
            <person name="Dinh H."/>
            <person name="Doddapaneni H."/>
            <person name="Dugan-Rocha S."/>
            <person name="Elkadiri S."/>
            <person name="Gnanaolivu R."/>
            <person name="Hernandez B."/>
            <person name="Skinner E."/>
            <person name="Javaid M."/>
            <person name="Lee S."/>
            <person name="Li M."/>
            <person name="Ming W."/>
            <person name="Munidasa M."/>
            <person name="Muniz J."/>
            <person name="Nguyen L."/>
            <person name="Hughes D."/>
            <person name="Osuji N."/>
            <person name="Pu L.-L."/>
            <person name="Puazo M."/>
            <person name="Qu C."/>
            <person name="Quiroz J."/>
            <person name="Raj R."/>
            <person name="Weissenberger G."/>
            <person name="Xin Y."/>
            <person name="Zou X."/>
            <person name="Han Y."/>
            <person name="Worley K."/>
            <person name="Muzny D."/>
            <person name="Gibbs R."/>
        </authorList>
    </citation>
    <scope>NUCLEOTIDE SEQUENCE</scope>
    <source>
        <strain evidence="6">Sampled in the wild</strain>
    </source>
</reference>
<evidence type="ECO:0000256" key="2">
    <source>
        <dbReference type="ARBA" id="ARBA00022525"/>
    </source>
</evidence>